<protein>
    <submittedName>
        <fullName evidence="1">Protein disulfide-isomerase</fullName>
    </submittedName>
</protein>
<name>A0ACC0GHE4_9ERIC</name>
<keyword evidence="2" id="KW-1185">Reference proteome</keyword>
<comment type="caution">
    <text evidence="1">The sequence shown here is derived from an EMBL/GenBank/DDBJ whole genome shotgun (WGS) entry which is preliminary data.</text>
</comment>
<proteinExistence type="predicted"/>
<evidence type="ECO:0000313" key="2">
    <source>
        <dbReference type="Proteomes" id="UP001060215"/>
    </source>
</evidence>
<accession>A0ACC0GHE4</accession>
<organism evidence="1 2">
    <name type="scientific">Camellia lanceoleosa</name>
    <dbReference type="NCBI Taxonomy" id="1840588"/>
    <lineage>
        <taxon>Eukaryota</taxon>
        <taxon>Viridiplantae</taxon>
        <taxon>Streptophyta</taxon>
        <taxon>Embryophyta</taxon>
        <taxon>Tracheophyta</taxon>
        <taxon>Spermatophyta</taxon>
        <taxon>Magnoliopsida</taxon>
        <taxon>eudicotyledons</taxon>
        <taxon>Gunneridae</taxon>
        <taxon>Pentapetalae</taxon>
        <taxon>asterids</taxon>
        <taxon>Ericales</taxon>
        <taxon>Theaceae</taxon>
        <taxon>Camellia</taxon>
    </lineage>
</organism>
<gene>
    <name evidence="1" type="ORF">LOK49_LG09G01281</name>
</gene>
<evidence type="ECO:0000313" key="1">
    <source>
        <dbReference type="EMBL" id="KAI7999887.1"/>
    </source>
</evidence>
<sequence length="110" mass="12322">MASRLWICTFVFILSLIAGTSASETEYTSASETEYSESKEFVLNLDHSNFHETIGKHDFIVVELYATWCGHCQKLAAEYEKAASVLSSHDPSVILTKIDARDRWGSIVIC</sequence>
<reference evidence="1 2" key="1">
    <citation type="journal article" date="2022" name="Plant J.">
        <title>Chromosome-level genome of Camellia lanceoleosa provides a valuable resource for understanding genome evolution and self-incompatibility.</title>
        <authorList>
            <person name="Gong W."/>
            <person name="Xiao S."/>
            <person name="Wang L."/>
            <person name="Liao Z."/>
            <person name="Chang Y."/>
            <person name="Mo W."/>
            <person name="Hu G."/>
            <person name="Li W."/>
            <person name="Zhao G."/>
            <person name="Zhu H."/>
            <person name="Hu X."/>
            <person name="Ji K."/>
            <person name="Xiang X."/>
            <person name="Song Q."/>
            <person name="Yuan D."/>
            <person name="Jin S."/>
            <person name="Zhang L."/>
        </authorList>
    </citation>
    <scope>NUCLEOTIDE SEQUENCE [LARGE SCALE GENOMIC DNA]</scope>
    <source>
        <strain evidence="1">SQ_2022a</strain>
    </source>
</reference>
<dbReference type="Proteomes" id="UP001060215">
    <property type="component" value="Chromosome 8"/>
</dbReference>
<dbReference type="EMBL" id="CM045765">
    <property type="protein sequence ID" value="KAI7999887.1"/>
    <property type="molecule type" value="Genomic_DNA"/>
</dbReference>